<dbReference type="EMBL" id="BSNI01000002">
    <property type="protein sequence ID" value="GLQ18340.1"/>
    <property type="molecule type" value="Genomic_DNA"/>
</dbReference>
<organism evidence="4 5">
    <name type="scientific">Maritalea porphyrae</name>
    <dbReference type="NCBI Taxonomy" id="880732"/>
    <lineage>
        <taxon>Bacteria</taxon>
        <taxon>Pseudomonadati</taxon>
        <taxon>Pseudomonadota</taxon>
        <taxon>Alphaproteobacteria</taxon>
        <taxon>Hyphomicrobiales</taxon>
        <taxon>Devosiaceae</taxon>
        <taxon>Maritalea</taxon>
    </lineage>
</organism>
<dbReference type="SUPFAM" id="SSF53335">
    <property type="entry name" value="S-adenosyl-L-methionine-dependent methyltransferases"/>
    <property type="match status" value="1"/>
</dbReference>
<dbReference type="CDD" id="cd02440">
    <property type="entry name" value="AdoMet_MTases"/>
    <property type="match status" value="1"/>
</dbReference>
<dbReference type="PROSITE" id="PS01279">
    <property type="entry name" value="PCMT"/>
    <property type="match status" value="1"/>
</dbReference>
<gene>
    <name evidence="4" type="primary">pcm</name>
    <name evidence="4" type="ORF">GCM10007879_25890</name>
</gene>
<dbReference type="InterPro" id="IPR000682">
    <property type="entry name" value="PCMT"/>
</dbReference>
<comment type="caution">
    <text evidence="4">The sequence shown here is derived from an EMBL/GenBank/DDBJ whole genome shotgun (WGS) entry which is preliminary data.</text>
</comment>
<evidence type="ECO:0000256" key="1">
    <source>
        <dbReference type="ARBA" id="ARBA00005369"/>
    </source>
</evidence>
<sequence length="219" mass="23791">MSDDEQNLDWARASLVLQARQTGIMDGHILKALESVPREAFVPDEYIEHAYRDVSIPLDNHQSMISPIKLAKMLVALDLADMPTKVLEIGTGSGYGTALISKLCKRVFTVERDRHLLRAATACWKKVGISNIVEANEDGLAGWSHQAPFSRIILNGSVQQVPIEIIEQLSEDGVLVAAIGAPSEVQKISKIIKVDGQLDTSVMGTIRLPALKSGKSTAP</sequence>
<protein>
    <recommendedName>
        <fullName evidence="2">Protein-L-isoaspartate O-methyltransferase</fullName>
    </recommendedName>
    <alternativeName>
        <fullName evidence="3">Protein L-isoaspartyl methyltransferase</fullName>
    </alternativeName>
</protein>
<name>A0ABQ5UUD5_9HYPH</name>
<dbReference type="InterPro" id="IPR029063">
    <property type="entry name" value="SAM-dependent_MTases_sf"/>
</dbReference>
<keyword evidence="5" id="KW-1185">Reference proteome</keyword>
<evidence type="ECO:0000313" key="5">
    <source>
        <dbReference type="Proteomes" id="UP001161405"/>
    </source>
</evidence>
<dbReference type="Pfam" id="PF01135">
    <property type="entry name" value="PCMT"/>
    <property type="match status" value="1"/>
</dbReference>
<dbReference type="Gene3D" id="3.40.50.150">
    <property type="entry name" value="Vaccinia Virus protein VP39"/>
    <property type="match status" value="1"/>
</dbReference>
<reference evidence="4" key="1">
    <citation type="journal article" date="2014" name="Int. J. Syst. Evol. Microbiol.">
        <title>Complete genome of a new Firmicutes species belonging to the dominant human colonic microbiota ('Ruminococcus bicirculans') reveals two chromosomes and a selective capacity to utilize plant glucans.</title>
        <authorList>
            <consortium name="NISC Comparative Sequencing Program"/>
            <person name="Wegmann U."/>
            <person name="Louis P."/>
            <person name="Goesmann A."/>
            <person name="Henrissat B."/>
            <person name="Duncan S.H."/>
            <person name="Flint H.J."/>
        </authorList>
    </citation>
    <scope>NUCLEOTIDE SEQUENCE</scope>
    <source>
        <strain evidence="4">NBRC 107169</strain>
    </source>
</reference>
<comment type="similarity">
    <text evidence="1">Belongs to the methyltransferase superfamily. L-isoaspartyl/D-aspartyl protein methyltransferase family.</text>
</comment>
<evidence type="ECO:0000313" key="4">
    <source>
        <dbReference type="EMBL" id="GLQ18340.1"/>
    </source>
</evidence>
<evidence type="ECO:0000256" key="2">
    <source>
        <dbReference type="ARBA" id="ARBA00013346"/>
    </source>
</evidence>
<dbReference type="PANTHER" id="PTHR11579:SF18">
    <property type="entry name" value="PROTEIN-L-ISOASPARTATE O-METHYLTRANSFERASE"/>
    <property type="match status" value="1"/>
</dbReference>
<accession>A0ABQ5UUD5</accession>
<dbReference type="PANTHER" id="PTHR11579">
    <property type="entry name" value="PROTEIN-L-ISOASPARTATE O-METHYLTRANSFERASE"/>
    <property type="match status" value="1"/>
</dbReference>
<evidence type="ECO:0000256" key="3">
    <source>
        <dbReference type="ARBA" id="ARBA00030757"/>
    </source>
</evidence>
<dbReference type="Proteomes" id="UP001161405">
    <property type="component" value="Unassembled WGS sequence"/>
</dbReference>
<proteinExistence type="inferred from homology"/>
<dbReference type="RefSeq" id="WP_284365209.1">
    <property type="nucleotide sequence ID" value="NZ_BSNI01000002.1"/>
</dbReference>
<reference evidence="4" key="2">
    <citation type="submission" date="2023-01" db="EMBL/GenBank/DDBJ databases">
        <title>Draft genome sequence of Maritalea porphyrae strain NBRC 107169.</title>
        <authorList>
            <person name="Sun Q."/>
            <person name="Mori K."/>
        </authorList>
    </citation>
    <scope>NUCLEOTIDE SEQUENCE</scope>
    <source>
        <strain evidence="4">NBRC 107169</strain>
    </source>
</reference>